<evidence type="ECO:0000313" key="2">
    <source>
        <dbReference type="EMBL" id="CCH60656.1"/>
    </source>
</evidence>
<protein>
    <recommendedName>
        <fullName evidence="1">Reverse transcriptase domain-containing protein</fullName>
    </recommendedName>
</protein>
<dbReference type="CDD" id="cd01647">
    <property type="entry name" value="RT_LTR"/>
    <property type="match status" value="1"/>
</dbReference>
<dbReference type="Pfam" id="PF12384">
    <property type="entry name" value="Peptidase_A2B"/>
    <property type="match status" value="1"/>
</dbReference>
<dbReference type="Gene3D" id="2.40.70.10">
    <property type="entry name" value="Acid Proteases"/>
    <property type="match status" value="1"/>
</dbReference>
<feature type="domain" description="Reverse transcriptase" evidence="1">
    <location>
        <begin position="283"/>
        <end position="398"/>
    </location>
</feature>
<dbReference type="InParanoid" id="I2H2Q4"/>
<dbReference type="GeneID" id="14495692"/>
<evidence type="ECO:0000313" key="3">
    <source>
        <dbReference type="Proteomes" id="UP000002866"/>
    </source>
</evidence>
<sequence length="398" mass="43717">MQGLSKLTITEAFQVAATAPVDYISTPGSASSPCPTVSVPTPVYSPAANHLIPSVVSLVAPSSDPSSSPLVGWRLEQSCSINGIPFDVLFDTGNPTSLISSDIVRDNNWSTYPVEPFIWSGVFPDRRSSTSITTFWIFEVNGSEFSAAAYVSNNLVNKVIVGSPVVSKYWELLSPALPTTSSSLYIVDSLHEGSVSDIYPNEIQEVFVVSLAANTLSDSFRLLPDLQGDFASTVSDELSPSSASRNFSYDIVLRKGESLPKFPPYRLTPLLTQECKSIVDDLLTKGILINSNSPYSSPVLLVKKKKDTYRMLVDFRQLNKRTVEYPFTMPRIDDLFAKIGACIVFSTLDLRSGYHQIPTNPESERLIGFTTPCGHYHYKVPCLFGLCNAPAKFSRYMQ</sequence>
<gene>
    <name evidence="2" type="primary">TBLA0D01485</name>
    <name evidence="2" type="ORF">TBLA_0D01485</name>
</gene>
<dbReference type="Proteomes" id="UP000002866">
    <property type="component" value="Chromosome 4"/>
</dbReference>
<dbReference type="Gene3D" id="3.10.10.10">
    <property type="entry name" value="HIV Type 1 Reverse Transcriptase, subunit A, domain 1"/>
    <property type="match status" value="1"/>
</dbReference>
<accession>I2H2Q4</accession>
<dbReference type="InterPro" id="IPR021109">
    <property type="entry name" value="Peptidase_aspartic_dom_sf"/>
</dbReference>
<proteinExistence type="predicted"/>
<dbReference type="EMBL" id="HE806319">
    <property type="protein sequence ID" value="CCH60656.1"/>
    <property type="molecule type" value="Genomic_DNA"/>
</dbReference>
<dbReference type="PANTHER" id="PTHR24559:SF444">
    <property type="entry name" value="REVERSE TRANSCRIPTASE DOMAIN-CONTAINING PROTEIN"/>
    <property type="match status" value="1"/>
</dbReference>
<reference evidence="2 3" key="1">
    <citation type="journal article" date="2011" name="Proc. Natl. Acad. Sci. U.S.A.">
        <title>Evolutionary erosion of yeast sex chromosomes by mating-type switching accidents.</title>
        <authorList>
            <person name="Gordon J.L."/>
            <person name="Armisen D."/>
            <person name="Proux-Wera E."/>
            <person name="Oheigeartaigh S.S."/>
            <person name="Byrne K.P."/>
            <person name="Wolfe K.H."/>
        </authorList>
    </citation>
    <scope>NUCLEOTIDE SEQUENCE [LARGE SCALE GENOMIC DNA]</scope>
    <source>
        <strain evidence="3">ATCC 34711 / CBS 6284 / DSM 70876 / NBRC 10599 / NRRL Y-10934 / UCD 77-7</strain>
    </source>
</reference>
<dbReference type="RefSeq" id="XP_004180175.1">
    <property type="nucleotide sequence ID" value="XM_004180127.1"/>
</dbReference>
<dbReference type="PANTHER" id="PTHR24559">
    <property type="entry name" value="TRANSPOSON TY3-I GAG-POL POLYPROTEIN"/>
    <property type="match status" value="1"/>
</dbReference>
<dbReference type="InterPro" id="IPR043502">
    <property type="entry name" value="DNA/RNA_pol_sf"/>
</dbReference>
<dbReference type="STRING" id="1071380.I2H2Q4"/>
<dbReference type="InterPro" id="IPR000477">
    <property type="entry name" value="RT_dom"/>
</dbReference>
<dbReference type="PROSITE" id="PS50878">
    <property type="entry name" value="RT_POL"/>
    <property type="match status" value="1"/>
</dbReference>
<organism evidence="2 3">
    <name type="scientific">Henningerozyma blattae (strain ATCC 34711 / CBS 6284 / DSM 70876 / NBRC 10599 / NRRL Y-10934 / UCD 77-7)</name>
    <name type="common">Yeast</name>
    <name type="synonym">Tetrapisispora blattae</name>
    <dbReference type="NCBI Taxonomy" id="1071380"/>
    <lineage>
        <taxon>Eukaryota</taxon>
        <taxon>Fungi</taxon>
        <taxon>Dikarya</taxon>
        <taxon>Ascomycota</taxon>
        <taxon>Saccharomycotina</taxon>
        <taxon>Saccharomycetes</taxon>
        <taxon>Saccharomycetales</taxon>
        <taxon>Saccharomycetaceae</taxon>
        <taxon>Henningerozyma</taxon>
    </lineage>
</organism>
<dbReference type="InterPro" id="IPR024650">
    <property type="entry name" value="Peptidase_A2B"/>
</dbReference>
<dbReference type="InterPro" id="IPR053134">
    <property type="entry name" value="RNA-dir_DNA_polymerase"/>
</dbReference>
<dbReference type="AlphaFoldDB" id="I2H2Q4"/>
<dbReference type="eggNOG" id="KOG0017">
    <property type="taxonomic scope" value="Eukaryota"/>
</dbReference>
<dbReference type="OrthoDB" id="5588148at2759"/>
<evidence type="ECO:0000259" key="1">
    <source>
        <dbReference type="PROSITE" id="PS50878"/>
    </source>
</evidence>
<dbReference type="HOGENOM" id="CLU_068523_0_0_1"/>
<keyword evidence="3" id="KW-1185">Reference proteome</keyword>
<dbReference type="SUPFAM" id="SSF56672">
    <property type="entry name" value="DNA/RNA polymerases"/>
    <property type="match status" value="1"/>
</dbReference>
<dbReference type="Pfam" id="PF00078">
    <property type="entry name" value="RVT_1"/>
    <property type="match status" value="1"/>
</dbReference>
<name>I2H2Q4_HENB6</name>
<dbReference type="KEGG" id="tbl:TBLA_0D01485"/>